<gene>
    <name evidence="3" type="ORF">EHAR0213_LOCUS12848</name>
</gene>
<name>A0A7S3N9Q4_9SPIT</name>
<dbReference type="Gene3D" id="3.15.20.10">
    <property type="entry name" value="Bactericidal permeability-increasing protein, domain 2"/>
    <property type="match status" value="1"/>
</dbReference>
<reference evidence="3" key="1">
    <citation type="submission" date="2021-01" db="EMBL/GenBank/DDBJ databases">
        <authorList>
            <person name="Corre E."/>
            <person name="Pelletier E."/>
            <person name="Niang G."/>
            <person name="Scheremetjew M."/>
            <person name="Finn R."/>
            <person name="Kale V."/>
            <person name="Holt S."/>
            <person name="Cochrane G."/>
            <person name="Meng A."/>
            <person name="Brown T."/>
            <person name="Cohen L."/>
        </authorList>
    </citation>
    <scope>NUCLEOTIDE SEQUENCE</scope>
    <source>
        <strain evidence="3">FSP1.4</strain>
    </source>
</reference>
<dbReference type="SUPFAM" id="SSF55394">
    <property type="entry name" value="Bactericidal permeability-increasing protein, BPI"/>
    <property type="match status" value="1"/>
</dbReference>
<evidence type="ECO:0000259" key="2">
    <source>
        <dbReference type="Pfam" id="PF02886"/>
    </source>
</evidence>
<dbReference type="InterPro" id="IPR017943">
    <property type="entry name" value="Bactericidal_perm-incr_a/b_dom"/>
</dbReference>
<dbReference type="Pfam" id="PF02886">
    <property type="entry name" value="LBP_BPI_CETP_C"/>
    <property type="match status" value="1"/>
</dbReference>
<dbReference type="AlphaFoldDB" id="A0A7S3N9Q4"/>
<evidence type="ECO:0000256" key="1">
    <source>
        <dbReference type="SAM" id="MobiDB-lite"/>
    </source>
</evidence>
<dbReference type="GO" id="GO:0008289">
    <property type="term" value="F:lipid binding"/>
    <property type="evidence" value="ECO:0007669"/>
    <property type="project" value="InterPro"/>
</dbReference>
<protein>
    <recommendedName>
        <fullName evidence="2">Lipid-binding serum glycoprotein C-terminal domain-containing protein</fullName>
    </recommendedName>
</protein>
<feature type="domain" description="Lipid-binding serum glycoprotein C-terminal" evidence="2">
    <location>
        <begin position="13"/>
        <end position="165"/>
    </location>
</feature>
<feature type="compositionally biased region" description="Basic and acidic residues" evidence="1">
    <location>
        <begin position="328"/>
        <end position="341"/>
    </location>
</feature>
<sequence>MTQPVFTDRSLALVLKGEVTSKAEEVIPFVEKRKINYEQDKSAKNVQLSVSDYFLNTTLYSAYNLDMIKGNITSFSGNDTSDPITASMFKLIWPKITDHMPADQKLVIIAKSVKDFTPYLEITEGMTMIKLIMTLSFAQLDGQGVATSFIDFKANVTIQADLEVTTPFKFLTDIQQMKIKATELIADKYSLTNLADLNSIIGTISGLIRNYMNKVFSGYRPGYIDLGFLKIDYNNTRLMEKEHYYYFDSSPTFITKVGAKTVVDPAKAFCGKPVTYQEKVDAVAKLIKLTPIYQGLKDLSKNQDVLMRINKLAPFGGQAFGGEADDGNMPKERDEQYESQHAEGFIE</sequence>
<organism evidence="3">
    <name type="scientific">Euplotes harpa</name>
    <dbReference type="NCBI Taxonomy" id="151035"/>
    <lineage>
        <taxon>Eukaryota</taxon>
        <taxon>Sar</taxon>
        <taxon>Alveolata</taxon>
        <taxon>Ciliophora</taxon>
        <taxon>Intramacronucleata</taxon>
        <taxon>Spirotrichea</taxon>
        <taxon>Hypotrichia</taxon>
        <taxon>Euplotida</taxon>
        <taxon>Euplotidae</taxon>
        <taxon>Euplotes</taxon>
    </lineage>
</organism>
<proteinExistence type="predicted"/>
<evidence type="ECO:0000313" key="3">
    <source>
        <dbReference type="EMBL" id="CAE0353932.1"/>
    </source>
</evidence>
<feature type="region of interest" description="Disordered" evidence="1">
    <location>
        <begin position="318"/>
        <end position="347"/>
    </location>
</feature>
<accession>A0A7S3N9Q4</accession>
<dbReference type="EMBL" id="HBII01030921">
    <property type="protein sequence ID" value="CAE0353932.1"/>
    <property type="molecule type" value="Transcribed_RNA"/>
</dbReference>
<dbReference type="InterPro" id="IPR001124">
    <property type="entry name" value="Lipid-bd_serum_glycop_C"/>
</dbReference>